<dbReference type="InterPro" id="IPR000522">
    <property type="entry name" value="ABC_transptr_permease_BtuC"/>
</dbReference>
<keyword evidence="7 8" id="KW-0472">Membrane</keyword>
<evidence type="ECO:0000256" key="4">
    <source>
        <dbReference type="ARBA" id="ARBA00022475"/>
    </source>
</evidence>
<keyword evidence="5 8" id="KW-0812">Transmembrane</keyword>
<dbReference type="AlphaFoldDB" id="M1TRV8"/>
<reference evidence="9 10" key="1">
    <citation type="submission" date="2013-02" db="EMBL/GenBank/DDBJ databases">
        <title>The complete genome sequence of Corynebacterium callunae DSM 20147.</title>
        <authorList>
            <person name="Ruckert C."/>
            <person name="Albersmeier A."/>
            <person name="Kalinowski J."/>
        </authorList>
    </citation>
    <scope>NUCLEOTIDE SEQUENCE [LARGE SCALE GENOMIC DNA]</scope>
    <source>
        <strain evidence="9 10">DSM 20147</strain>
    </source>
</reference>
<feature type="transmembrane region" description="Helical" evidence="8">
    <location>
        <begin position="147"/>
        <end position="166"/>
    </location>
</feature>
<dbReference type="SUPFAM" id="SSF81345">
    <property type="entry name" value="ABC transporter involved in vitamin B12 uptake, BtuC"/>
    <property type="match status" value="1"/>
</dbReference>
<protein>
    <recommendedName>
        <fullName evidence="11">ABC transporter permease</fullName>
    </recommendedName>
</protein>
<dbReference type="Pfam" id="PF01032">
    <property type="entry name" value="FecCD"/>
    <property type="match status" value="1"/>
</dbReference>
<dbReference type="GO" id="GO:0022857">
    <property type="term" value="F:transmembrane transporter activity"/>
    <property type="evidence" value="ECO:0007669"/>
    <property type="project" value="InterPro"/>
</dbReference>
<dbReference type="eggNOG" id="COG0609">
    <property type="taxonomic scope" value="Bacteria"/>
</dbReference>
<dbReference type="PATRIC" id="fig|1121353.3.peg.1569"/>
<dbReference type="Proteomes" id="UP000011760">
    <property type="component" value="Chromosome"/>
</dbReference>
<evidence type="ECO:0000256" key="6">
    <source>
        <dbReference type="ARBA" id="ARBA00022989"/>
    </source>
</evidence>
<dbReference type="STRING" id="1121353.H924_07695"/>
<name>M1TRV8_9CORY</name>
<evidence type="ECO:0000313" key="9">
    <source>
        <dbReference type="EMBL" id="AGG66981.1"/>
    </source>
</evidence>
<keyword evidence="10" id="KW-1185">Reference proteome</keyword>
<dbReference type="CDD" id="cd06550">
    <property type="entry name" value="TM_ABC_iron-siderophores_like"/>
    <property type="match status" value="1"/>
</dbReference>
<dbReference type="KEGG" id="ccn:H924_07695"/>
<dbReference type="FunFam" id="1.10.3470.10:FF:000001">
    <property type="entry name" value="Vitamin B12 ABC transporter permease BtuC"/>
    <property type="match status" value="1"/>
</dbReference>
<feature type="transmembrane region" description="Helical" evidence="8">
    <location>
        <begin position="306"/>
        <end position="329"/>
    </location>
</feature>
<sequence length="359" mass="36711">MLLKAQPDVSALGLNTQKHQALWWTLCLGVILALSMGLGILIGASETSLSQALSILGHHLFGMPLTRLDNAQLHDAVVWDIRTPRVVLATAIGAGLALSGVILQVLVLNVLADPYVLGVNSGASCGAAAALLFGLGAGFGDYALQGSAFLGALAASILIFSVARAAGRLSSIRLLMSGMAVGYLLSAATSFLIFSSSSAEGSRSVMFWLLGSLGLAAWDGPLAIITLVVAGSLAAVMLLGPHLDALKSGDETALTLGISPDRLRLGLLLIACLLVGAIVAMAGSIGFIGLVVPHLARRIVGGTHRLLAPIAALLGAILLIWADILARTLLAPQEIPIGIITALVGAPFLLILVRKMAAA</sequence>
<dbReference type="GO" id="GO:0033214">
    <property type="term" value="P:siderophore-iron import into cell"/>
    <property type="evidence" value="ECO:0007669"/>
    <property type="project" value="TreeGrafter"/>
</dbReference>
<proteinExistence type="inferred from homology"/>
<organism evidence="9 10">
    <name type="scientific">Corynebacterium callunae DSM 20147</name>
    <dbReference type="NCBI Taxonomy" id="1121353"/>
    <lineage>
        <taxon>Bacteria</taxon>
        <taxon>Bacillati</taxon>
        <taxon>Actinomycetota</taxon>
        <taxon>Actinomycetes</taxon>
        <taxon>Mycobacteriales</taxon>
        <taxon>Corynebacteriaceae</taxon>
        <taxon>Corynebacterium</taxon>
    </lineage>
</organism>
<dbReference type="InterPro" id="IPR037294">
    <property type="entry name" value="ABC_BtuC-like"/>
</dbReference>
<feature type="transmembrane region" description="Helical" evidence="8">
    <location>
        <begin position="21"/>
        <end position="42"/>
    </location>
</feature>
<keyword evidence="6 8" id="KW-1133">Transmembrane helix</keyword>
<keyword evidence="4" id="KW-1003">Cell membrane</keyword>
<evidence type="ECO:0000256" key="7">
    <source>
        <dbReference type="ARBA" id="ARBA00023136"/>
    </source>
</evidence>
<feature type="transmembrane region" description="Helical" evidence="8">
    <location>
        <begin position="335"/>
        <end position="353"/>
    </location>
</feature>
<dbReference type="GO" id="GO:0005886">
    <property type="term" value="C:plasma membrane"/>
    <property type="evidence" value="ECO:0007669"/>
    <property type="project" value="UniProtKB-SubCell"/>
</dbReference>
<evidence type="ECO:0000313" key="10">
    <source>
        <dbReference type="Proteomes" id="UP000011760"/>
    </source>
</evidence>
<dbReference type="PANTHER" id="PTHR30472:SF67">
    <property type="entry name" value="PERMEASE OF ABC TRANSPORTER-RELATED"/>
    <property type="match status" value="1"/>
</dbReference>
<feature type="transmembrane region" description="Helical" evidence="8">
    <location>
        <begin position="206"/>
        <end position="239"/>
    </location>
</feature>
<dbReference type="EMBL" id="CP004354">
    <property type="protein sequence ID" value="AGG66981.1"/>
    <property type="molecule type" value="Genomic_DNA"/>
</dbReference>
<keyword evidence="3" id="KW-0813">Transport</keyword>
<feature type="transmembrane region" description="Helical" evidence="8">
    <location>
        <begin position="114"/>
        <end position="135"/>
    </location>
</feature>
<dbReference type="PANTHER" id="PTHR30472">
    <property type="entry name" value="FERRIC ENTEROBACTIN TRANSPORT SYSTEM PERMEASE PROTEIN"/>
    <property type="match status" value="1"/>
</dbReference>
<evidence type="ECO:0000256" key="1">
    <source>
        <dbReference type="ARBA" id="ARBA00004651"/>
    </source>
</evidence>
<feature type="transmembrane region" description="Helical" evidence="8">
    <location>
        <begin position="86"/>
        <end position="108"/>
    </location>
</feature>
<dbReference type="OrthoDB" id="9782305at2"/>
<evidence type="ECO:0000256" key="3">
    <source>
        <dbReference type="ARBA" id="ARBA00022448"/>
    </source>
</evidence>
<accession>M1TRV8</accession>
<evidence type="ECO:0000256" key="8">
    <source>
        <dbReference type="SAM" id="Phobius"/>
    </source>
</evidence>
<evidence type="ECO:0000256" key="2">
    <source>
        <dbReference type="ARBA" id="ARBA00007935"/>
    </source>
</evidence>
<comment type="similarity">
    <text evidence="2">Belongs to the binding-protein-dependent transport system permease family. FecCD subfamily.</text>
</comment>
<evidence type="ECO:0008006" key="11">
    <source>
        <dbReference type="Google" id="ProtNLM"/>
    </source>
</evidence>
<gene>
    <name evidence="9" type="ORF">H924_07695</name>
</gene>
<feature type="transmembrane region" description="Helical" evidence="8">
    <location>
        <begin position="172"/>
        <end position="194"/>
    </location>
</feature>
<comment type="subcellular location">
    <subcellularLocation>
        <location evidence="1">Cell membrane</location>
        <topology evidence="1">Multi-pass membrane protein</topology>
    </subcellularLocation>
</comment>
<feature type="transmembrane region" description="Helical" evidence="8">
    <location>
        <begin position="265"/>
        <end position="294"/>
    </location>
</feature>
<dbReference type="HOGENOM" id="CLU_013016_0_1_11"/>
<dbReference type="Gene3D" id="1.10.3470.10">
    <property type="entry name" value="ABC transporter involved in vitamin B12 uptake, BtuC"/>
    <property type="match status" value="1"/>
</dbReference>
<dbReference type="RefSeq" id="WP_015651412.1">
    <property type="nucleotide sequence ID" value="NC_020506.1"/>
</dbReference>
<evidence type="ECO:0000256" key="5">
    <source>
        <dbReference type="ARBA" id="ARBA00022692"/>
    </source>
</evidence>